<protein>
    <submittedName>
        <fullName evidence="2">Uncharacterized protein</fullName>
    </submittedName>
</protein>
<evidence type="ECO:0000313" key="3">
    <source>
        <dbReference type="Proteomes" id="UP001153076"/>
    </source>
</evidence>
<comment type="caution">
    <text evidence="2">The sequence shown here is derived from an EMBL/GenBank/DDBJ whole genome shotgun (WGS) entry which is preliminary data.</text>
</comment>
<dbReference type="EMBL" id="JAKOGI010002898">
    <property type="protein sequence ID" value="KAJ8421138.1"/>
    <property type="molecule type" value="Genomic_DNA"/>
</dbReference>
<evidence type="ECO:0000313" key="2">
    <source>
        <dbReference type="EMBL" id="KAJ8421138.1"/>
    </source>
</evidence>
<evidence type="ECO:0000256" key="1">
    <source>
        <dbReference type="SAM" id="MobiDB-lite"/>
    </source>
</evidence>
<dbReference type="PANTHER" id="PTHR37610">
    <property type="entry name" value="CCHC-TYPE DOMAIN-CONTAINING PROTEIN"/>
    <property type="match status" value="1"/>
</dbReference>
<organism evidence="2 3">
    <name type="scientific">Carnegiea gigantea</name>
    <dbReference type="NCBI Taxonomy" id="171969"/>
    <lineage>
        <taxon>Eukaryota</taxon>
        <taxon>Viridiplantae</taxon>
        <taxon>Streptophyta</taxon>
        <taxon>Embryophyta</taxon>
        <taxon>Tracheophyta</taxon>
        <taxon>Spermatophyta</taxon>
        <taxon>Magnoliopsida</taxon>
        <taxon>eudicotyledons</taxon>
        <taxon>Gunneridae</taxon>
        <taxon>Pentapetalae</taxon>
        <taxon>Caryophyllales</taxon>
        <taxon>Cactineae</taxon>
        <taxon>Cactaceae</taxon>
        <taxon>Cactoideae</taxon>
        <taxon>Echinocereeae</taxon>
        <taxon>Carnegiea</taxon>
    </lineage>
</organism>
<accession>A0A9Q1GJG4</accession>
<keyword evidence="3" id="KW-1185">Reference proteome</keyword>
<feature type="region of interest" description="Disordered" evidence="1">
    <location>
        <begin position="170"/>
        <end position="192"/>
    </location>
</feature>
<sequence>MSAERNRNNIRMTDLQNSLLLSWRRAIEIGLATKRKLGFFKELLPDDPVKADMLDTYNGMVIVWLTNSMTDSIMKSMMFLNSALNIWIQLERRFSLSNGSRKYQINKEIYPLKQNHSLVTDYYATLSKVNVQPAALYSRNEDQRCSQCGNKCHTREKCWAVIGYPSWHPRHKQCPQQKGVRPPNMRNKGRVTNEGRTAANARVETTTCNLCRKLSHKHTHWHSSNLSN</sequence>
<dbReference type="AlphaFoldDB" id="A0A9Q1GJG4"/>
<dbReference type="PANTHER" id="PTHR37610:SF6">
    <property type="entry name" value="GAG-POLYPEPTIDE OF LTR COPIA-TYPE-RELATED"/>
    <property type="match status" value="1"/>
</dbReference>
<gene>
    <name evidence="2" type="ORF">Cgig2_022640</name>
</gene>
<reference evidence="2" key="1">
    <citation type="submission" date="2022-04" db="EMBL/GenBank/DDBJ databases">
        <title>Carnegiea gigantea Genome sequencing and assembly v2.</title>
        <authorList>
            <person name="Copetti D."/>
            <person name="Sanderson M.J."/>
            <person name="Burquez A."/>
            <person name="Wojciechowski M.F."/>
        </authorList>
    </citation>
    <scope>NUCLEOTIDE SEQUENCE</scope>
    <source>
        <strain evidence="2">SGP5-SGP5p</strain>
        <tissue evidence="2">Aerial part</tissue>
    </source>
</reference>
<dbReference type="Proteomes" id="UP001153076">
    <property type="component" value="Unassembled WGS sequence"/>
</dbReference>
<proteinExistence type="predicted"/>
<name>A0A9Q1GJG4_9CARY</name>
<dbReference type="OrthoDB" id="5544992at2759"/>